<name>A0A2G2WI49_CAPBA</name>
<dbReference type="GO" id="GO:0006887">
    <property type="term" value="P:exocytosis"/>
    <property type="evidence" value="ECO:0007669"/>
    <property type="project" value="TreeGrafter"/>
</dbReference>
<reference evidence="2" key="2">
    <citation type="journal article" date="2017" name="J. Anim. Genet.">
        <title>Multiple reference genome sequences of hot pepper reveal the massive evolution of plant disease resistance genes by retroduplication.</title>
        <authorList>
            <person name="Kim S."/>
            <person name="Park J."/>
            <person name="Yeom S.-I."/>
            <person name="Kim Y.-M."/>
            <person name="Seo E."/>
            <person name="Kim K.-T."/>
            <person name="Kim M.-S."/>
            <person name="Lee J.M."/>
            <person name="Cheong K."/>
            <person name="Shin H.-S."/>
            <person name="Kim S.-B."/>
            <person name="Han K."/>
            <person name="Lee J."/>
            <person name="Park M."/>
            <person name="Lee H.-A."/>
            <person name="Lee H.-Y."/>
            <person name="Lee Y."/>
            <person name="Oh S."/>
            <person name="Lee J.H."/>
            <person name="Choi E."/>
            <person name="Choi E."/>
            <person name="Lee S.E."/>
            <person name="Jeon J."/>
            <person name="Kim H."/>
            <person name="Choi G."/>
            <person name="Song H."/>
            <person name="Lee J."/>
            <person name="Lee S.-C."/>
            <person name="Kwon J.-K."/>
            <person name="Lee H.-Y."/>
            <person name="Koo N."/>
            <person name="Hong Y."/>
            <person name="Kim R.W."/>
            <person name="Kang W.-H."/>
            <person name="Huh J.H."/>
            <person name="Kang B.-C."/>
            <person name="Yang T.-J."/>
            <person name="Lee Y.-H."/>
            <person name="Bennetzen J.L."/>
            <person name="Choi D."/>
        </authorList>
    </citation>
    <scope>NUCLEOTIDE SEQUENCE [LARGE SCALE GENOMIC DNA]</scope>
    <source>
        <strain evidence="2">cv. PBC81</strain>
    </source>
</reference>
<protein>
    <submittedName>
        <fullName evidence="1">Uncharacterized protein</fullName>
    </submittedName>
</protein>
<gene>
    <name evidence="1" type="ORF">CQW23_14072</name>
</gene>
<evidence type="ECO:0000313" key="1">
    <source>
        <dbReference type="EMBL" id="PHT44914.1"/>
    </source>
</evidence>
<comment type="caution">
    <text evidence="1">The sequence shown here is derived from an EMBL/GenBank/DDBJ whole genome shotgun (WGS) entry which is preliminary data.</text>
</comment>
<dbReference type="EMBL" id="MLFT02000006">
    <property type="protein sequence ID" value="PHT44914.1"/>
    <property type="molecule type" value="Genomic_DNA"/>
</dbReference>
<dbReference type="GO" id="GO:0019905">
    <property type="term" value="F:syntaxin binding"/>
    <property type="evidence" value="ECO:0007669"/>
    <property type="project" value="TreeGrafter"/>
</dbReference>
<accession>A0A2G2WI49</accession>
<reference evidence="1 2" key="1">
    <citation type="journal article" date="2017" name="Genome Biol.">
        <title>New reference genome sequences of hot pepper reveal the massive evolution of plant disease-resistance genes by retroduplication.</title>
        <authorList>
            <person name="Kim S."/>
            <person name="Park J."/>
            <person name="Yeom S.I."/>
            <person name="Kim Y.M."/>
            <person name="Seo E."/>
            <person name="Kim K.T."/>
            <person name="Kim M.S."/>
            <person name="Lee J.M."/>
            <person name="Cheong K."/>
            <person name="Shin H.S."/>
            <person name="Kim S.B."/>
            <person name="Han K."/>
            <person name="Lee J."/>
            <person name="Park M."/>
            <person name="Lee H.A."/>
            <person name="Lee H.Y."/>
            <person name="Lee Y."/>
            <person name="Oh S."/>
            <person name="Lee J.H."/>
            <person name="Choi E."/>
            <person name="Choi E."/>
            <person name="Lee S.E."/>
            <person name="Jeon J."/>
            <person name="Kim H."/>
            <person name="Choi G."/>
            <person name="Song H."/>
            <person name="Lee J."/>
            <person name="Lee S.C."/>
            <person name="Kwon J.K."/>
            <person name="Lee H.Y."/>
            <person name="Koo N."/>
            <person name="Hong Y."/>
            <person name="Kim R.W."/>
            <person name="Kang W.H."/>
            <person name="Huh J.H."/>
            <person name="Kang B.C."/>
            <person name="Yang T.J."/>
            <person name="Lee Y.H."/>
            <person name="Bennetzen J.L."/>
            <person name="Choi D."/>
        </authorList>
    </citation>
    <scope>NUCLEOTIDE SEQUENCE [LARGE SCALE GENOMIC DNA]</scope>
    <source>
        <strain evidence="2">cv. PBC81</strain>
    </source>
</reference>
<dbReference type="PANTHER" id="PTHR10241:SF38">
    <property type="entry name" value="TRANSDUCIN FAMILY PROTEIN _ WD-40 REPEAT FAMILY PROTEIN"/>
    <property type="match status" value="1"/>
</dbReference>
<sequence>MLEISNISGDSCDGWYYSDIMMVAVDSGGGGGYDVMLLDFSVIKSPVCILKFVAVGARLVAGFESGQVAMLDVSSSSVLLITDCLSSSSSRITSVAVKTLGDALEDTMEHCEERRTNPYVKEGDINPVHEVKLAKPCSRTSILKNDTENYGLVLVYQNGLVEIRSLLDLEVLGELSLTSILGWNSKINMDKTISSPGKAMISLVDSYNWLMVNDTVSRCQAVKKNLGRMQQDNLVNGSEFAVISLLAFGNDFRIPEALPSLHKKSLMTAAADVSISQQQKKKQNVTNSIFGGIVKGLKGFKEQHAADYVNAQDALVFHLENIFCRFPFSDPTNVTDDLGSLELKLEKETDRDRLLEGGPSEVKPILRTREEIVAKYRNKGDAAFAAAQAKDKLLERREKLEIHEPRECGPCLYKEYSKHIPSLPKEERVQKHQKWNILKEEEKGNTTNSNSLSLKKVQFLYFFYPKPITAPPS</sequence>
<dbReference type="GO" id="GO:0005096">
    <property type="term" value="F:GTPase activator activity"/>
    <property type="evidence" value="ECO:0007669"/>
    <property type="project" value="TreeGrafter"/>
</dbReference>
<dbReference type="GO" id="GO:0006893">
    <property type="term" value="P:Golgi to plasma membrane transport"/>
    <property type="evidence" value="ECO:0007669"/>
    <property type="project" value="TreeGrafter"/>
</dbReference>
<dbReference type="GO" id="GO:0005737">
    <property type="term" value="C:cytoplasm"/>
    <property type="evidence" value="ECO:0007669"/>
    <property type="project" value="TreeGrafter"/>
</dbReference>
<proteinExistence type="predicted"/>
<dbReference type="Proteomes" id="UP000224567">
    <property type="component" value="Unassembled WGS sequence"/>
</dbReference>
<organism evidence="1 2">
    <name type="scientific">Capsicum baccatum</name>
    <name type="common">Peruvian pepper</name>
    <dbReference type="NCBI Taxonomy" id="33114"/>
    <lineage>
        <taxon>Eukaryota</taxon>
        <taxon>Viridiplantae</taxon>
        <taxon>Streptophyta</taxon>
        <taxon>Embryophyta</taxon>
        <taxon>Tracheophyta</taxon>
        <taxon>Spermatophyta</taxon>
        <taxon>Magnoliopsida</taxon>
        <taxon>eudicotyledons</taxon>
        <taxon>Gunneridae</taxon>
        <taxon>Pentapetalae</taxon>
        <taxon>asterids</taxon>
        <taxon>lamiids</taxon>
        <taxon>Solanales</taxon>
        <taxon>Solanaceae</taxon>
        <taxon>Solanoideae</taxon>
        <taxon>Capsiceae</taxon>
        <taxon>Capsicum</taxon>
    </lineage>
</organism>
<keyword evidence="2" id="KW-1185">Reference proteome</keyword>
<dbReference type="GO" id="GO:0045159">
    <property type="term" value="F:myosin II binding"/>
    <property type="evidence" value="ECO:0007669"/>
    <property type="project" value="TreeGrafter"/>
</dbReference>
<dbReference type="AlphaFoldDB" id="A0A2G2WI49"/>
<dbReference type="GO" id="GO:0005886">
    <property type="term" value="C:plasma membrane"/>
    <property type="evidence" value="ECO:0007669"/>
    <property type="project" value="TreeGrafter"/>
</dbReference>
<dbReference type="OrthoDB" id="19944at2759"/>
<evidence type="ECO:0000313" key="2">
    <source>
        <dbReference type="Proteomes" id="UP000224567"/>
    </source>
</evidence>
<dbReference type="STRING" id="33114.A0A2G2WI49"/>
<dbReference type="PANTHER" id="PTHR10241">
    <property type="entry name" value="LETHAL 2 GIANT LARVAE PROTEIN"/>
    <property type="match status" value="1"/>
</dbReference>